<keyword evidence="2" id="KW-1185">Reference proteome</keyword>
<protein>
    <recommendedName>
        <fullName evidence="3">DUF3888 domain-containing protein</fullName>
    </recommendedName>
</protein>
<dbReference type="AlphaFoldDB" id="A0A9C7GEB4"/>
<sequence>MKKIFSIFIILIIFNIPFETTASEIKTIKDPTEDSDQLKLQDMLMNMLDPYILKDLHDYYYPNISKYIAIAPWKIEVIETKRMNHFRGFILQITFEIEPTNGGHWVSIGKDRMTYEISVGPRVKLVNHTHLATYSQEE</sequence>
<proteinExistence type="predicted"/>
<dbReference type="InterPro" id="IPR024984">
    <property type="entry name" value="DUF3888"/>
</dbReference>
<evidence type="ECO:0008006" key="3">
    <source>
        <dbReference type="Google" id="ProtNLM"/>
    </source>
</evidence>
<evidence type="ECO:0000313" key="2">
    <source>
        <dbReference type="Proteomes" id="UP000789845"/>
    </source>
</evidence>
<gene>
    <name evidence="1" type="ORF">NEOCIP111885_04295</name>
</gene>
<dbReference type="Proteomes" id="UP000789845">
    <property type="component" value="Unassembled WGS sequence"/>
</dbReference>
<organism evidence="1 2">
    <name type="scientific">Pseudoneobacillus rhizosphaerae</name>
    <dbReference type="NCBI Taxonomy" id="2880968"/>
    <lineage>
        <taxon>Bacteria</taxon>
        <taxon>Bacillati</taxon>
        <taxon>Bacillota</taxon>
        <taxon>Bacilli</taxon>
        <taxon>Bacillales</taxon>
        <taxon>Bacillaceae</taxon>
        <taxon>Pseudoneobacillus</taxon>
    </lineage>
</organism>
<accession>A0A9C7GEB4</accession>
<dbReference type="EMBL" id="CAKJTG010000039">
    <property type="protein sequence ID" value="CAG9610520.1"/>
    <property type="molecule type" value="Genomic_DNA"/>
</dbReference>
<dbReference type="Pfam" id="PF13027">
    <property type="entry name" value="DUF3888"/>
    <property type="match status" value="1"/>
</dbReference>
<comment type="caution">
    <text evidence="1">The sequence shown here is derived from an EMBL/GenBank/DDBJ whole genome shotgun (WGS) entry which is preliminary data.</text>
</comment>
<name>A0A9C7GEB4_9BACI</name>
<evidence type="ECO:0000313" key="1">
    <source>
        <dbReference type="EMBL" id="CAG9610520.1"/>
    </source>
</evidence>
<dbReference type="RefSeq" id="WP_230498882.1">
    <property type="nucleotide sequence ID" value="NZ_CAKJTG010000039.1"/>
</dbReference>
<reference evidence="1" key="1">
    <citation type="submission" date="2021-10" db="EMBL/GenBank/DDBJ databases">
        <authorList>
            <person name="Criscuolo A."/>
        </authorList>
    </citation>
    <scope>NUCLEOTIDE SEQUENCE</scope>
    <source>
        <strain evidence="1">CIP111885</strain>
    </source>
</reference>